<dbReference type="AlphaFoldDB" id="A0A816VD68"/>
<dbReference type="Proteomes" id="UP000663856">
    <property type="component" value="Unassembled WGS sequence"/>
</dbReference>
<proteinExistence type="predicted"/>
<evidence type="ECO:0000313" key="1">
    <source>
        <dbReference type="EMBL" id="CAF2124250.1"/>
    </source>
</evidence>
<comment type="caution">
    <text evidence="1">The sequence shown here is derived from an EMBL/GenBank/DDBJ whole genome shotgun (WGS) entry which is preliminary data.</text>
</comment>
<protein>
    <submittedName>
        <fullName evidence="1">Uncharacterized protein</fullName>
    </submittedName>
</protein>
<reference evidence="1" key="1">
    <citation type="submission" date="2021-02" db="EMBL/GenBank/DDBJ databases">
        <authorList>
            <person name="Nowell W R."/>
        </authorList>
    </citation>
    <scope>NUCLEOTIDE SEQUENCE</scope>
</reference>
<dbReference type="EMBL" id="CAJNRF010010737">
    <property type="protein sequence ID" value="CAF2124250.1"/>
    <property type="molecule type" value="Genomic_DNA"/>
</dbReference>
<name>A0A816VD68_9BILA</name>
<gene>
    <name evidence="1" type="ORF">WKI299_LOCUS25003</name>
</gene>
<sequence>MTVMHVNLQLNSINETIVSNKQTRTPNLQMRSTQQSYQSLHKIHKYYKEFQRALYVLQASVEELSCLEIEQLRYYETMLKSSSKITFDLQVPSNCPCQGVLPIAGESRCSKNDVTSSVNSLIILPADPITSAYEKNILDKIEMPDKMFPTIYFKQKSTNKLLSITKKRKCYGFDGKFTKCRTKKVLLNLSFRCSKHFD</sequence>
<evidence type="ECO:0000313" key="2">
    <source>
        <dbReference type="Proteomes" id="UP000663856"/>
    </source>
</evidence>
<organism evidence="1 2">
    <name type="scientific">Rotaria magnacalcarata</name>
    <dbReference type="NCBI Taxonomy" id="392030"/>
    <lineage>
        <taxon>Eukaryota</taxon>
        <taxon>Metazoa</taxon>
        <taxon>Spiralia</taxon>
        <taxon>Gnathifera</taxon>
        <taxon>Rotifera</taxon>
        <taxon>Eurotatoria</taxon>
        <taxon>Bdelloidea</taxon>
        <taxon>Philodinida</taxon>
        <taxon>Philodinidae</taxon>
        <taxon>Rotaria</taxon>
    </lineage>
</organism>
<accession>A0A816VD68</accession>